<dbReference type="InterPro" id="IPR013595">
    <property type="entry name" value="Pept_S33_TAP-like_C"/>
</dbReference>
<comment type="caution">
    <text evidence="3">The sequence shown here is derived from an EMBL/GenBank/DDBJ whole genome shotgun (WGS) entry which is preliminary data.</text>
</comment>
<reference evidence="3 4" key="1">
    <citation type="submission" date="2018-03" db="EMBL/GenBank/DDBJ databases">
        <title>Genomic Encyclopedia of Archaeal and Bacterial Type Strains, Phase II (KMG-II): from individual species to whole genera.</title>
        <authorList>
            <person name="Goeker M."/>
        </authorList>
    </citation>
    <scope>NUCLEOTIDE SEQUENCE [LARGE SCALE GENOMIC DNA]</scope>
    <source>
        <strain evidence="3 4">DSM 45348</strain>
    </source>
</reference>
<feature type="transmembrane region" description="Helical" evidence="1">
    <location>
        <begin position="493"/>
        <end position="514"/>
    </location>
</feature>
<dbReference type="InterPro" id="IPR029058">
    <property type="entry name" value="AB_hydrolase_fold"/>
</dbReference>
<dbReference type="Pfam" id="PF08386">
    <property type="entry name" value="Abhydrolase_4"/>
    <property type="match status" value="1"/>
</dbReference>
<name>A0A2T0RNY8_9ACTN</name>
<keyword evidence="4" id="KW-1185">Reference proteome</keyword>
<keyword evidence="1" id="KW-0472">Membrane</keyword>
<feature type="transmembrane region" description="Helical" evidence="1">
    <location>
        <begin position="561"/>
        <end position="584"/>
    </location>
</feature>
<evidence type="ECO:0000313" key="3">
    <source>
        <dbReference type="EMBL" id="PRY22909.1"/>
    </source>
</evidence>
<evidence type="ECO:0000256" key="1">
    <source>
        <dbReference type="SAM" id="Phobius"/>
    </source>
</evidence>
<dbReference type="EMBL" id="PVZG01000016">
    <property type="protein sequence ID" value="PRY22909.1"/>
    <property type="molecule type" value="Genomic_DNA"/>
</dbReference>
<dbReference type="SUPFAM" id="SSF53474">
    <property type="entry name" value="alpha/beta-Hydrolases"/>
    <property type="match status" value="1"/>
</dbReference>
<dbReference type="Proteomes" id="UP000239209">
    <property type="component" value="Unassembled WGS sequence"/>
</dbReference>
<evidence type="ECO:0000313" key="4">
    <source>
        <dbReference type="Proteomes" id="UP000239209"/>
    </source>
</evidence>
<organism evidence="3 4">
    <name type="scientific">Pseudosporangium ferrugineum</name>
    <dbReference type="NCBI Taxonomy" id="439699"/>
    <lineage>
        <taxon>Bacteria</taxon>
        <taxon>Bacillati</taxon>
        <taxon>Actinomycetota</taxon>
        <taxon>Actinomycetes</taxon>
        <taxon>Micromonosporales</taxon>
        <taxon>Micromonosporaceae</taxon>
        <taxon>Pseudosporangium</taxon>
    </lineage>
</organism>
<sequence length="641" mass="67406">MTMPKLIAPVLVGLVLLGLGYLALRPPERLTVPAGARAGSLTMRPCTYETEAGTVAADCGTLVVPENRRDPGSALISLPVIRVRATGAATGAPIFRLNGGPGATNLKFPQAGRLTAGHDVVLVGYRGVDGSRRLDCPEVTRALSASADLAGTASLRAGTRAFAACARRLSADTDLTGYSIPQRADDLEAARTALGYPLINLLSTSAGTRTAMVYSWRYPRSLHRSAMISVNPPGHFVWDPRITDRQLGRYAELCRADARCAARTTDLAATMRRTAAGVPGRWGPLRIKEGNVRIGGMYGLFTNGPGSAPLNAPTVIDAYLSGDPAALWALSVLGDLVIPGSFVWGEFASFGMIDAPAAERYYAAGGDPGSVLGNAATDLLWGGPGGFYQAWPDSPDNAEYRTLRRSDAETLLIGGTLDFSTPAELATREYLPTLSRGHQVVLPELGHTGDFWEHRPDAGKRLLATFFDSGTVDATGFDTRPVAFRPSISLSAIGHYLLGITVGGALLTLLGLGAMARHVRRRGGFRPRTGMWLRLLTPIPLGIGGWLLAVLLVWTVRPQTFIGGATVAVPSIGLAVGLSAYAAWTRRRPPHWTVRAAPVLTMAAAILGAALGFQAAPSLAALLTTAVGAAAAANLALLTLR</sequence>
<keyword evidence="1" id="KW-0812">Transmembrane</keyword>
<keyword evidence="1" id="KW-1133">Transmembrane helix</keyword>
<gene>
    <name evidence="3" type="ORF">CLV70_116172</name>
</gene>
<dbReference type="AlphaFoldDB" id="A0A2T0RNY8"/>
<proteinExistence type="predicted"/>
<evidence type="ECO:0000259" key="2">
    <source>
        <dbReference type="Pfam" id="PF08386"/>
    </source>
</evidence>
<feature type="transmembrane region" description="Helical" evidence="1">
    <location>
        <begin position="596"/>
        <end position="613"/>
    </location>
</feature>
<dbReference type="Gene3D" id="3.40.50.1820">
    <property type="entry name" value="alpha/beta hydrolase"/>
    <property type="match status" value="1"/>
</dbReference>
<dbReference type="OrthoDB" id="9796770at2"/>
<accession>A0A2T0RNY8</accession>
<feature type="transmembrane region" description="Helical" evidence="1">
    <location>
        <begin position="619"/>
        <end position="640"/>
    </location>
</feature>
<feature type="transmembrane region" description="Helical" evidence="1">
    <location>
        <begin position="535"/>
        <end position="555"/>
    </location>
</feature>
<dbReference type="RefSeq" id="WP_106129847.1">
    <property type="nucleotide sequence ID" value="NZ_PVZG01000016.1"/>
</dbReference>
<feature type="domain" description="Peptidase S33 tripeptidyl aminopeptidase-like C-terminal" evidence="2">
    <location>
        <begin position="390"/>
        <end position="476"/>
    </location>
</feature>
<protein>
    <submittedName>
        <fullName evidence="3">TAP-like protein</fullName>
    </submittedName>
</protein>